<feature type="compositionally biased region" description="Basic and acidic residues" evidence="1">
    <location>
        <begin position="205"/>
        <end position="227"/>
    </location>
</feature>
<feature type="compositionally biased region" description="Low complexity" evidence="1">
    <location>
        <begin position="228"/>
        <end position="242"/>
    </location>
</feature>
<feature type="region of interest" description="Disordered" evidence="1">
    <location>
        <begin position="160"/>
        <end position="190"/>
    </location>
</feature>
<dbReference type="EMBL" id="WHUW01000001">
    <property type="protein sequence ID" value="KAF8452439.1"/>
    <property type="molecule type" value="Genomic_DNA"/>
</dbReference>
<accession>A0AAD4GN72</accession>
<feature type="compositionally biased region" description="Pro residues" evidence="1">
    <location>
        <begin position="1"/>
        <end position="20"/>
    </location>
</feature>
<dbReference type="AlphaFoldDB" id="A0AAD4GN72"/>
<reference evidence="2" key="1">
    <citation type="submission" date="2019-10" db="EMBL/GenBank/DDBJ databases">
        <authorList>
            <consortium name="DOE Joint Genome Institute"/>
            <person name="Kuo A."/>
            <person name="Miyauchi S."/>
            <person name="Kiss E."/>
            <person name="Drula E."/>
            <person name="Kohler A."/>
            <person name="Sanchez-Garcia M."/>
            <person name="Andreopoulos B."/>
            <person name="Barry K.W."/>
            <person name="Bonito G."/>
            <person name="Buee M."/>
            <person name="Carver A."/>
            <person name="Chen C."/>
            <person name="Cichocki N."/>
            <person name="Clum A."/>
            <person name="Culley D."/>
            <person name="Crous P.W."/>
            <person name="Fauchery L."/>
            <person name="Girlanda M."/>
            <person name="Hayes R."/>
            <person name="Keri Z."/>
            <person name="LaButti K."/>
            <person name="Lipzen A."/>
            <person name="Lombard V."/>
            <person name="Magnuson J."/>
            <person name="Maillard F."/>
            <person name="Morin E."/>
            <person name="Murat C."/>
            <person name="Nolan M."/>
            <person name="Ohm R."/>
            <person name="Pangilinan J."/>
            <person name="Pereira M."/>
            <person name="Perotto S."/>
            <person name="Peter M."/>
            <person name="Riley R."/>
            <person name="Sitrit Y."/>
            <person name="Stielow B."/>
            <person name="Szollosi G."/>
            <person name="Zifcakova L."/>
            <person name="Stursova M."/>
            <person name="Spatafora J.W."/>
            <person name="Tedersoo L."/>
            <person name="Vaario L.-M."/>
            <person name="Yamada A."/>
            <person name="Yan M."/>
            <person name="Wang P."/>
            <person name="Xu J."/>
            <person name="Bruns T."/>
            <person name="Baldrian P."/>
            <person name="Vilgalys R."/>
            <person name="Henrissat B."/>
            <person name="Grigoriev I.V."/>
            <person name="Hibbett D."/>
            <person name="Nagy L.G."/>
            <person name="Martin F.M."/>
        </authorList>
    </citation>
    <scope>NUCLEOTIDE SEQUENCE</scope>
    <source>
        <strain evidence="2">BED1</strain>
    </source>
</reference>
<feature type="compositionally biased region" description="Polar residues" evidence="1">
    <location>
        <begin position="172"/>
        <end position="186"/>
    </location>
</feature>
<feature type="region of interest" description="Disordered" evidence="1">
    <location>
        <begin position="205"/>
        <end position="248"/>
    </location>
</feature>
<feature type="compositionally biased region" description="Low complexity" evidence="1">
    <location>
        <begin position="21"/>
        <end position="42"/>
    </location>
</feature>
<evidence type="ECO:0000256" key="1">
    <source>
        <dbReference type="SAM" id="MobiDB-lite"/>
    </source>
</evidence>
<proteinExistence type="predicted"/>
<protein>
    <submittedName>
        <fullName evidence="2">Uncharacterized protein</fullName>
    </submittedName>
</protein>
<gene>
    <name evidence="2" type="ORF">L210DRAFT_3518631</name>
</gene>
<sequence>MMPVPPVRVPSPVYIPPFSPSPSLTSSSSLSPAPSTEPLSSPSPHPARLSRLLSSTFRDSRVAMSPARPTTAHLIQTARSYAHAYRPSSAITTSLYTPPTPSARLSGARSRIGFYPGPTDDAHAAWGRIRDTFSTVTTSDTETAFTVPHLHRAMADVQSSISPFADPDPGNGNEQPTTQGQIQTPMGTPLGLTLRLSDASEHAQYRLRERERERQRQRERERAEQRLSTESQTSESTTSMETMYHRRSQSLGVEEMRMRKEFKLRDSETVLREIGW</sequence>
<evidence type="ECO:0000313" key="2">
    <source>
        <dbReference type="EMBL" id="KAF8452439.1"/>
    </source>
</evidence>
<dbReference type="Proteomes" id="UP001194468">
    <property type="component" value="Unassembled WGS sequence"/>
</dbReference>
<comment type="caution">
    <text evidence="2">The sequence shown here is derived from an EMBL/GenBank/DDBJ whole genome shotgun (WGS) entry which is preliminary data.</text>
</comment>
<name>A0AAD4GN72_BOLED</name>
<feature type="region of interest" description="Disordered" evidence="1">
    <location>
        <begin position="1"/>
        <end position="48"/>
    </location>
</feature>
<reference evidence="2" key="2">
    <citation type="journal article" date="2020" name="Nat. Commun.">
        <title>Large-scale genome sequencing of mycorrhizal fungi provides insights into the early evolution of symbiotic traits.</title>
        <authorList>
            <person name="Miyauchi S."/>
            <person name="Kiss E."/>
            <person name="Kuo A."/>
            <person name="Drula E."/>
            <person name="Kohler A."/>
            <person name="Sanchez-Garcia M."/>
            <person name="Morin E."/>
            <person name="Andreopoulos B."/>
            <person name="Barry K.W."/>
            <person name="Bonito G."/>
            <person name="Buee M."/>
            <person name="Carver A."/>
            <person name="Chen C."/>
            <person name="Cichocki N."/>
            <person name="Clum A."/>
            <person name="Culley D."/>
            <person name="Crous P.W."/>
            <person name="Fauchery L."/>
            <person name="Girlanda M."/>
            <person name="Hayes R.D."/>
            <person name="Keri Z."/>
            <person name="LaButti K."/>
            <person name="Lipzen A."/>
            <person name="Lombard V."/>
            <person name="Magnuson J."/>
            <person name="Maillard F."/>
            <person name="Murat C."/>
            <person name="Nolan M."/>
            <person name="Ohm R.A."/>
            <person name="Pangilinan J."/>
            <person name="Pereira M.F."/>
            <person name="Perotto S."/>
            <person name="Peter M."/>
            <person name="Pfister S."/>
            <person name="Riley R."/>
            <person name="Sitrit Y."/>
            <person name="Stielow J.B."/>
            <person name="Szollosi G."/>
            <person name="Zifcakova L."/>
            <person name="Stursova M."/>
            <person name="Spatafora J.W."/>
            <person name="Tedersoo L."/>
            <person name="Vaario L.M."/>
            <person name="Yamada A."/>
            <person name="Yan M."/>
            <person name="Wang P."/>
            <person name="Xu J."/>
            <person name="Bruns T."/>
            <person name="Baldrian P."/>
            <person name="Vilgalys R."/>
            <person name="Dunand C."/>
            <person name="Henrissat B."/>
            <person name="Grigoriev I.V."/>
            <person name="Hibbett D."/>
            <person name="Nagy L.G."/>
            <person name="Martin F.M."/>
        </authorList>
    </citation>
    <scope>NUCLEOTIDE SEQUENCE</scope>
    <source>
        <strain evidence="2">BED1</strain>
    </source>
</reference>
<evidence type="ECO:0000313" key="3">
    <source>
        <dbReference type="Proteomes" id="UP001194468"/>
    </source>
</evidence>
<organism evidence="2 3">
    <name type="scientific">Boletus edulis BED1</name>
    <dbReference type="NCBI Taxonomy" id="1328754"/>
    <lineage>
        <taxon>Eukaryota</taxon>
        <taxon>Fungi</taxon>
        <taxon>Dikarya</taxon>
        <taxon>Basidiomycota</taxon>
        <taxon>Agaricomycotina</taxon>
        <taxon>Agaricomycetes</taxon>
        <taxon>Agaricomycetidae</taxon>
        <taxon>Boletales</taxon>
        <taxon>Boletineae</taxon>
        <taxon>Boletaceae</taxon>
        <taxon>Boletoideae</taxon>
        <taxon>Boletus</taxon>
    </lineage>
</organism>
<keyword evidence="3" id="KW-1185">Reference proteome</keyword>